<dbReference type="Gramene" id="ONK68131">
    <property type="protein sequence ID" value="ONK68131"/>
    <property type="gene ID" value="A4U43_C05F7770"/>
</dbReference>
<gene>
    <name evidence="1" type="ORF">A4U43_C05F7770</name>
</gene>
<sequence>MEILSRSSEENKDEYLRSEGSSQRGIFLEFRSWLFQGVLSKLKSLLPHQREVNKEENVIIESLRHSVPEVERFDEHACSSIYREEPATSIIGNSHCKSTMTMTDPYQAMHLQSIMDSINSSRHEVGHNGEKGGEDLKDK</sequence>
<accession>A0A5P1EUE5</accession>
<name>A0A5P1EUE5_ASPOF</name>
<protein>
    <submittedName>
        <fullName evidence="1">Uncharacterized protein</fullName>
    </submittedName>
</protein>
<evidence type="ECO:0000313" key="2">
    <source>
        <dbReference type="Proteomes" id="UP000243459"/>
    </source>
</evidence>
<dbReference type="AlphaFoldDB" id="A0A5P1EUE5"/>
<evidence type="ECO:0000313" key="1">
    <source>
        <dbReference type="EMBL" id="ONK68131.1"/>
    </source>
</evidence>
<dbReference type="Proteomes" id="UP000243459">
    <property type="component" value="Chromosome 5"/>
</dbReference>
<keyword evidence="2" id="KW-1185">Reference proteome</keyword>
<proteinExistence type="predicted"/>
<reference evidence="2" key="1">
    <citation type="journal article" date="2017" name="Nat. Commun.">
        <title>The asparagus genome sheds light on the origin and evolution of a young Y chromosome.</title>
        <authorList>
            <person name="Harkess A."/>
            <person name="Zhou J."/>
            <person name="Xu C."/>
            <person name="Bowers J.E."/>
            <person name="Van der Hulst R."/>
            <person name="Ayyampalayam S."/>
            <person name="Mercati F."/>
            <person name="Riccardi P."/>
            <person name="McKain M.R."/>
            <person name="Kakrana A."/>
            <person name="Tang H."/>
            <person name="Ray J."/>
            <person name="Groenendijk J."/>
            <person name="Arikit S."/>
            <person name="Mathioni S.M."/>
            <person name="Nakano M."/>
            <person name="Shan H."/>
            <person name="Telgmann-Rauber A."/>
            <person name="Kanno A."/>
            <person name="Yue Z."/>
            <person name="Chen H."/>
            <person name="Li W."/>
            <person name="Chen Y."/>
            <person name="Xu X."/>
            <person name="Zhang Y."/>
            <person name="Luo S."/>
            <person name="Chen H."/>
            <person name="Gao J."/>
            <person name="Mao Z."/>
            <person name="Pires J.C."/>
            <person name="Luo M."/>
            <person name="Kudrna D."/>
            <person name="Wing R.A."/>
            <person name="Meyers B.C."/>
            <person name="Yi K."/>
            <person name="Kong H."/>
            <person name="Lavrijsen P."/>
            <person name="Sunseri F."/>
            <person name="Falavigna A."/>
            <person name="Ye Y."/>
            <person name="Leebens-Mack J.H."/>
            <person name="Chen G."/>
        </authorList>
    </citation>
    <scope>NUCLEOTIDE SEQUENCE [LARGE SCALE GENOMIC DNA]</scope>
    <source>
        <strain evidence="2">cv. DH0086</strain>
    </source>
</reference>
<dbReference type="EMBL" id="CM007385">
    <property type="protein sequence ID" value="ONK68131.1"/>
    <property type="molecule type" value="Genomic_DNA"/>
</dbReference>
<organism evidence="1 2">
    <name type="scientific">Asparagus officinalis</name>
    <name type="common">Garden asparagus</name>
    <dbReference type="NCBI Taxonomy" id="4686"/>
    <lineage>
        <taxon>Eukaryota</taxon>
        <taxon>Viridiplantae</taxon>
        <taxon>Streptophyta</taxon>
        <taxon>Embryophyta</taxon>
        <taxon>Tracheophyta</taxon>
        <taxon>Spermatophyta</taxon>
        <taxon>Magnoliopsida</taxon>
        <taxon>Liliopsida</taxon>
        <taxon>Asparagales</taxon>
        <taxon>Asparagaceae</taxon>
        <taxon>Asparagoideae</taxon>
        <taxon>Asparagus</taxon>
    </lineage>
</organism>